<gene>
    <name evidence="5" type="ORF">SAMN04488056_10272</name>
</gene>
<dbReference type="GO" id="GO:0006396">
    <property type="term" value="P:RNA processing"/>
    <property type="evidence" value="ECO:0007669"/>
    <property type="project" value="InterPro"/>
</dbReference>
<protein>
    <submittedName>
        <fullName evidence="5">RNA methyltransferase, TrmH family</fullName>
    </submittedName>
</protein>
<dbReference type="InterPro" id="IPR029028">
    <property type="entry name" value="Alpha/beta_knot_MTases"/>
</dbReference>
<dbReference type="InterPro" id="IPR029064">
    <property type="entry name" value="Ribosomal_eL30-like_sf"/>
</dbReference>
<keyword evidence="6" id="KW-1185">Reference proteome</keyword>
<dbReference type="Pfam" id="PF00588">
    <property type="entry name" value="SpoU_methylase"/>
    <property type="match status" value="1"/>
</dbReference>
<dbReference type="InterPro" id="IPR053888">
    <property type="entry name" value="MRM3-like_sub_bind"/>
</dbReference>
<reference evidence="5 6" key="1">
    <citation type="submission" date="2016-10" db="EMBL/GenBank/DDBJ databases">
        <authorList>
            <person name="de Groot N.N."/>
        </authorList>
    </citation>
    <scope>NUCLEOTIDE SEQUENCE [LARGE SCALE GENOMIC DNA]</scope>
    <source>
        <strain evidence="5 6">CGMCC 1.9157</strain>
    </source>
</reference>
<keyword evidence="2 5" id="KW-0489">Methyltransferase</keyword>
<dbReference type="InterPro" id="IPR001537">
    <property type="entry name" value="SpoU_MeTrfase"/>
</dbReference>
<sequence length="283" mass="31026">MTELESRATKKGLIKEITAVSNQHIKDIRALERRKVRNQTGQFMAEGLQLVAFALEAGWDADILVYAKNIKSHELVQQVAAKVYARGGLILEVSEQVLSKLTHRDNPQHVIGVFRQRYGKLTDLASDLEAAGGDMVVAMEGVKDPGNLGTSIRTSDAVGASALLLIGETTDPFSLEAVRATMGSIFHVPLYRATREEFLSWRKSWPGDIVGTHLKGAVDYRSVKPKDPLMVMMGNEQSGLPDEFAESCDHLVKIPMDGRAESLNLAVSTGITLFRLREGKLGL</sequence>
<evidence type="ECO:0000256" key="2">
    <source>
        <dbReference type="ARBA" id="ARBA00022603"/>
    </source>
</evidence>
<name>A0A1I5C0H2_9HYPH</name>
<evidence type="ECO:0000259" key="4">
    <source>
        <dbReference type="SMART" id="SM00967"/>
    </source>
</evidence>
<dbReference type="STRING" id="655353.SAMN04488056_10272"/>
<dbReference type="GO" id="GO:0032259">
    <property type="term" value="P:methylation"/>
    <property type="evidence" value="ECO:0007669"/>
    <property type="project" value="UniProtKB-KW"/>
</dbReference>
<evidence type="ECO:0000256" key="3">
    <source>
        <dbReference type="ARBA" id="ARBA00022679"/>
    </source>
</evidence>
<evidence type="ECO:0000313" key="5">
    <source>
        <dbReference type="EMBL" id="SFN80523.1"/>
    </source>
</evidence>
<dbReference type="InterPro" id="IPR051259">
    <property type="entry name" value="rRNA_Methyltransferase"/>
</dbReference>
<dbReference type="GO" id="GO:0005737">
    <property type="term" value="C:cytoplasm"/>
    <property type="evidence" value="ECO:0007669"/>
    <property type="project" value="UniProtKB-ARBA"/>
</dbReference>
<dbReference type="SUPFAM" id="SSF75217">
    <property type="entry name" value="alpha/beta knot"/>
    <property type="match status" value="1"/>
</dbReference>
<dbReference type="Gene3D" id="3.30.1330.30">
    <property type="match status" value="1"/>
</dbReference>
<dbReference type="Pfam" id="PF22435">
    <property type="entry name" value="MRM3-like_sub_bind"/>
    <property type="match status" value="1"/>
</dbReference>
<dbReference type="GO" id="GO:0008173">
    <property type="term" value="F:RNA methyltransferase activity"/>
    <property type="evidence" value="ECO:0007669"/>
    <property type="project" value="InterPro"/>
</dbReference>
<dbReference type="GO" id="GO:0003723">
    <property type="term" value="F:RNA binding"/>
    <property type="evidence" value="ECO:0007669"/>
    <property type="project" value="InterPro"/>
</dbReference>
<dbReference type="InterPro" id="IPR013123">
    <property type="entry name" value="SpoU_subst-bd"/>
</dbReference>
<dbReference type="Gene3D" id="3.40.1280.10">
    <property type="match status" value="1"/>
</dbReference>
<comment type="similarity">
    <text evidence="1">Belongs to the class IV-like SAM-binding methyltransferase superfamily. RNA methyltransferase TrmH family.</text>
</comment>
<dbReference type="AlphaFoldDB" id="A0A1I5C0H2"/>
<feature type="domain" description="RNA 2-O ribose methyltransferase substrate binding" evidence="4">
    <location>
        <begin position="44"/>
        <end position="120"/>
    </location>
</feature>
<dbReference type="PANTHER" id="PTHR43191:SF2">
    <property type="entry name" value="RRNA METHYLTRANSFERASE 3, MITOCHONDRIAL"/>
    <property type="match status" value="1"/>
</dbReference>
<proteinExistence type="inferred from homology"/>
<accession>A0A1I5C0H2</accession>
<dbReference type="EMBL" id="FOVR01000002">
    <property type="protein sequence ID" value="SFN80523.1"/>
    <property type="molecule type" value="Genomic_DNA"/>
</dbReference>
<evidence type="ECO:0000313" key="6">
    <source>
        <dbReference type="Proteomes" id="UP000199236"/>
    </source>
</evidence>
<dbReference type="PANTHER" id="PTHR43191">
    <property type="entry name" value="RRNA METHYLTRANSFERASE 3"/>
    <property type="match status" value="1"/>
</dbReference>
<dbReference type="RefSeq" id="WP_090069149.1">
    <property type="nucleotide sequence ID" value="NZ_FOVR01000002.1"/>
</dbReference>
<dbReference type="Proteomes" id="UP000199236">
    <property type="component" value="Unassembled WGS sequence"/>
</dbReference>
<evidence type="ECO:0000256" key="1">
    <source>
        <dbReference type="ARBA" id="ARBA00007228"/>
    </source>
</evidence>
<dbReference type="SUPFAM" id="SSF55315">
    <property type="entry name" value="L30e-like"/>
    <property type="match status" value="1"/>
</dbReference>
<dbReference type="InterPro" id="IPR029026">
    <property type="entry name" value="tRNA_m1G_MTases_N"/>
</dbReference>
<organism evidence="5 6">
    <name type="scientific">Cohaesibacter marisflavi</name>
    <dbReference type="NCBI Taxonomy" id="655353"/>
    <lineage>
        <taxon>Bacteria</taxon>
        <taxon>Pseudomonadati</taxon>
        <taxon>Pseudomonadota</taxon>
        <taxon>Alphaproteobacteria</taxon>
        <taxon>Hyphomicrobiales</taxon>
        <taxon>Cohaesibacteraceae</taxon>
    </lineage>
</organism>
<dbReference type="CDD" id="cd18095">
    <property type="entry name" value="SpoU-like_rRNA-MTase"/>
    <property type="match status" value="1"/>
</dbReference>
<dbReference type="OrthoDB" id="9794400at2"/>
<dbReference type="SMART" id="SM00967">
    <property type="entry name" value="SpoU_sub_bind"/>
    <property type="match status" value="1"/>
</dbReference>
<keyword evidence="3 5" id="KW-0808">Transferase</keyword>